<feature type="transmembrane region" description="Helical" evidence="6">
    <location>
        <begin position="72"/>
        <end position="105"/>
    </location>
</feature>
<comment type="caution">
    <text evidence="7">The sequence shown here is derived from an EMBL/GenBank/DDBJ whole genome shotgun (WGS) entry which is preliminary data.</text>
</comment>
<feature type="transmembrane region" description="Helical" evidence="6">
    <location>
        <begin position="147"/>
        <end position="169"/>
    </location>
</feature>
<evidence type="ECO:0000313" key="7">
    <source>
        <dbReference type="EMBL" id="KAJ8315565.1"/>
    </source>
</evidence>
<reference evidence="7 8" key="1">
    <citation type="submission" date="2022-12" db="EMBL/GenBank/DDBJ databases">
        <title>Chromosome-level genome of Tegillarca granosa.</title>
        <authorList>
            <person name="Kim J."/>
        </authorList>
    </citation>
    <scope>NUCLEOTIDE SEQUENCE [LARGE SCALE GENOMIC DNA]</scope>
    <source>
        <strain evidence="7">Teg-2019</strain>
        <tissue evidence="7">Adductor muscle</tissue>
    </source>
</reference>
<evidence type="ECO:0000256" key="4">
    <source>
        <dbReference type="ARBA" id="ARBA00022989"/>
    </source>
</evidence>
<evidence type="ECO:0000256" key="1">
    <source>
        <dbReference type="ARBA" id="ARBA00004141"/>
    </source>
</evidence>
<keyword evidence="3 6" id="KW-0812">Transmembrane</keyword>
<dbReference type="SUPFAM" id="SSF161070">
    <property type="entry name" value="SNF-like"/>
    <property type="match status" value="1"/>
</dbReference>
<dbReference type="Proteomes" id="UP001217089">
    <property type="component" value="Unassembled WGS sequence"/>
</dbReference>
<evidence type="ECO:0000256" key="5">
    <source>
        <dbReference type="ARBA" id="ARBA00023136"/>
    </source>
</evidence>
<accession>A0ABQ9FH19</accession>
<keyword evidence="2" id="KW-0813">Transport</keyword>
<dbReference type="PANTHER" id="PTHR11616">
    <property type="entry name" value="SODIUM/CHLORIDE DEPENDENT TRANSPORTER"/>
    <property type="match status" value="1"/>
</dbReference>
<dbReference type="EMBL" id="JARBDR010000337">
    <property type="protein sequence ID" value="KAJ8315565.1"/>
    <property type="molecule type" value="Genomic_DNA"/>
</dbReference>
<dbReference type="PRINTS" id="PR00176">
    <property type="entry name" value="NANEUSMPORT"/>
</dbReference>
<dbReference type="Pfam" id="PF00209">
    <property type="entry name" value="SNF"/>
    <property type="match status" value="2"/>
</dbReference>
<keyword evidence="4 6" id="KW-1133">Transmembrane helix</keyword>
<feature type="non-terminal residue" evidence="7">
    <location>
        <position position="198"/>
    </location>
</feature>
<gene>
    <name evidence="7" type="ORF">KUTeg_007715</name>
</gene>
<dbReference type="InterPro" id="IPR037272">
    <property type="entry name" value="SNS_sf"/>
</dbReference>
<dbReference type="PANTHER" id="PTHR11616:SF240">
    <property type="entry name" value="BLOATED TUBULES, ISOFORM B-RELATED"/>
    <property type="match status" value="1"/>
</dbReference>
<evidence type="ECO:0000256" key="3">
    <source>
        <dbReference type="ARBA" id="ARBA00022692"/>
    </source>
</evidence>
<proteinExistence type="predicted"/>
<keyword evidence="5 6" id="KW-0472">Membrane</keyword>
<protein>
    <submittedName>
        <fullName evidence="7">Uncharacterized protein</fullName>
    </submittedName>
</protein>
<feature type="transmembrane region" description="Helical" evidence="6">
    <location>
        <begin position="20"/>
        <end position="51"/>
    </location>
</feature>
<evidence type="ECO:0000313" key="8">
    <source>
        <dbReference type="Proteomes" id="UP001217089"/>
    </source>
</evidence>
<comment type="subcellular location">
    <subcellularLocation>
        <location evidence="1">Membrane</location>
        <topology evidence="1">Multi-pass membrane protein</topology>
    </subcellularLocation>
</comment>
<evidence type="ECO:0000256" key="6">
    <source>
        <dbReference type="SAM" id="Phobius"/>
    </source>
</evidence>
<organism evidence="7 8">
    <name type="scientific">Tegillarca granosa</name>
    <name type="common">Malaysian cockle</name>
    <name type="synonym">Anadara granosa</name>
    <dbReference type="NCBI Taxonomy" id="220873"/>
    <lineage>
        <taxon>Eukaryota</taxon>
        <taxon>Metazoa</taxon>
        <taxon>Spiralia</taxon>
        <taxon>Lophotrochozoa</taxon>
        <taxon>Mollusca</taxon>
        <taxon>Bivalvia</taxon>
        <taxon>Autobranchia</taxon>
        <taxon>Pteriomorphia</taxon>
        <taxon>Arcoida</taxon>
        <taxon>Arcoidea</taxon>
        <taxon>Arcidae</taxon>
        <taxon>Tegillarca</taxon>
    </lineage>
</organism>
<keyword evidence="8" id="KW-1185">Reference proteome</keyword>
<sequence>MDVAGNTYQKEITNENAIKHFVLTVVGFAVGAFLLPYILIVIFYGIPLIILEIMIGTHFQKHHYNTWQFITPVLGGIGVASCIIAFFLLGCLGAIMMLLLVIVLARSILSLQVWLDAISQLCYTYGITFGPLISIGRICKCSRTNTYLTSIMIGLWTLGTSVLVSVVVYSNLGNIAWSNHQYCISRRDADCLQLEDTI</sequence>
<dbReference type="PROSITE" id="PS50267">
    <property type="entry name" value="NA_NEUROTRAN_SYMP_3"/>
    <property type="match status" value="1"/>
</dbReference>
<name>A0ABQ9FH19_TEGGR</name>
<evidence type="ECO:0000256" key="2">
    <source>
        <dbReference type="ARBA" id="ARBA00022448"/>
    </source>
</evidence>
<dbReference type="InterPro" id="IPR000175">
    <property type="entry name" value="Na/ntran_symport"/>
</dbReference>